<proteinExistence type="predicted"/>
<evidence type="ECO:0000313" key="2">
    <source>
        <dbReference type="Proteomes" id="UP001356095"/>
    </source>
</evidence>
<protein>
    <recommendedName>
        <fullName evidence="3">DUF2199 domain-containing protein</fullName>
    </recommendedName>
</protein>
<reference evidence="1 2" key="1">
    <citation type="submission" date="2023-08" db="EMBL/GenBank/DDBJ databases">
        <authorList>
            <person name="Girao M."/>
            <person name="Carvalho M.F."/>
        </authorList>
    </citation>
    <scope>NUCLEOTIDE SEQUENCE [LARGE SCALE GENOMIC DNA]</scope>
    <source>
        <strain evidence="1 2">CT-R113</strain>
    </source>
</reference>
<comment type="caution">
    <text evidence="1">The sequence shown here is derived from an EMBL/GenBank/DDBJ whole genome shotgun (WGS) entry which is preliminary data.</text>
</comment>
<evidence type="ECO:0000313" key="1">
    <source>
        <dbReference type="EMBL" id="MEE2041558.1"/>
    </source>
</evidence>
<name>A0ABU7KH42_9ACTN</name>
<evidence type="ECO:0008006" key="3">
    <source>
        <dbReference type="Google" id="ProtNLM"/>
    </source>
</evidence>
<gene>
    <name evidence="1" type="ORF">Q8791_30485</name>
</gene>
<organism evidence="1 2">
    <name type="scientific">Nocardiopsis codii</name>
    <dbReference type="NCBI Taxonomy" id="3065942"/>
    <lineage>
        <taxon>Bacteria</taxon>
        <taxon>Bacillati</taxon>
        <taxon>Actinomycetota</taxon>
        <taxon>Actinomycetes</taxon>
        <taxon>Streptosporangiales</taxon>
        <taxon>Nocardiopsidaceae</taxon>
        <taxon>Nocardiopsis</taxon>
    </lineage>
</organism>
<dbReference type="Proteomes" id="UP001356095">
    <property type="component" value="Unassembled WGS sequence"/>
</dbReference>
<dbReference type="EMBL" id="JAUZMY010000054">
    <property type="protein sequence ID" value="MEE2041558.1"/>
    <property type="molecule type" value="Genomic_DNA"/>
</dbReference>
<sequence>MRENERTRQSAVATRDCPTCDWEIVTDSADLAEVEAVTHRVEEHTTEEERARIGVLVEGYQRWLDELPARVLLLAVWEVLDTPTTPALALVPVDVDGTWPADTVEAGDVVAERGAAA</sequence>
<accession>A0ABU7KH42</accession>
<keyword evidence="2" id="KW-1185">Reference proteome</keyword>
<dbReference type="RefSeq" id="WP_330095315.1">
    <property type="nucleotide sequence ID" value="NZ_JAUZMY010000054.1"/>
</dbReference>